<dbReference type="Proteomes" id="UP000758603">
    <property type="component" value="Unassembled WGS sequence"/>
</dbReference>
<feature type="compositionally biased region" description="Polar residues" evidence="1">
    <location>
        <begin position="18"/>
        <end position="32"/>
    </location>
</feature>
<evidence type="ECO:0000256" key="1">
    <source>
        <dbReference type="SAM" id="MobiDB-lite"/>
    </source>
</evidence>
<feature type="region of interest" description="Disordered" evidence="1">
    <location>
        <begin position="18"/>
        <end position="44"/>
    </location>
</feature>
<keyword evidence="3" id="KW-1185">Reference proteome</keyword>
<proteinExistence type="predicted"/>
<evidence type="ECO:0000313" key="3">
    <source>
        <dbReference type="Proteomes" id="UP000758603"/>
    </source>
</evidence>
<dbReference type="AlphaFoldDB" id="A0A9P8RJD4"/>
<dbReference type="RefSeq" id="XP_045953433.1">
    <property type="nucleotide sequence ID" value="XM_046100768.1"/>
</dbReference>
<protein>
    <submittedName>
        <fullName evidence="2">Uncharacterized protein</fullName>
    </submittedName>
</protein>
<name>A0A9P8RJD4_9PEZI</name>
<accession>A0A9P8RJD4</accession>
<sequence>MLNAPTLLAIRQKLLSSTSWTPGSPRNRSAAASGSPPVNRRPGRLKQSILFRRRRMHCKCSTSGDHMDATTREIHQRSRTSISASSYVSTCSFRGRVYGGLDLHQHEQANWNHPEMADINLRNTESLKPQTGAAPTSRFIYRYKLARFNSYATARSVPFIYSQPMRWRARYDLDNLDYVCAAICGLS</sequence>
<dbReference type="EMBL" id="JAGPXC010000009">
    <property type="protein sequence ID" value="KAH6646919.1"/>
    <property type="molecule type" value="Genomic_DNA"/>
</dbReference>
<comment type="caution">
    <text evidence="2">The sequence shown here is derived from an EMBL/GenBank/DDBJ whole genome shotgun (WGS) entry which is preliminary data.</text>
</comment>
<evidence type="ECO:0000313" key="2">
    <source>
        <dbReference type="EMBL" id="KAH6646919.1"/>
    </source>
</evidence>
<gene>
    <name evidence="2" type="ORF">BKA67DRAFT_540387</name>
</gene>
<organism evidence="2 3">
    <name type="scientific">Truncatella angustata</name>
    <dbReference type="NCBI Taxonomy" id="152316"/>
    <lineage>
        <taxon>Eukaryota</taxon>
        <taxon>Fungi</taxon>
        <taxon>Dikarya</taxon>
        <taxon>Ascomycota</taxon>
        <taxon>Pezizomycotina</taxon>
        <taxon>Sordariomycetes</taxon>
        <taxon>Xylariomycetidae</taxon>
        <taxon>Amphisphaeriales</taxon>
        <taxon>Sporocadaceae</taxon>
        <taxon>Truncatella</taxon>
    </lineage>
</organism>
<dbReference type="GeneID" id="70129660"/>
<reference evidence="2" key="1">
    <citation type="journal article" date="2021" name="Nat. Commun.">
        <title>Genetic determinants of endophytism in the Arabidopsis root mycobiome.</title>
        <authorList>
            <person name="Mesny F."/>
            <person name="Miyauchi S."/>
            <person name="Thiergart T."/>
            <person name="Pickel B."/>
            <person name="Atanasova L."/>
            <person name="Karlsson M."/>
            <person name="Huettel B."/>
            <person name="Barry K.W."/>
            <person name="Haridas S."/>
            <person name="Chen C."/>
            <person name="Bauer D."/>
            <person name="Andreopoulos W."/>
            <person name="Pangilinan J."/>
            <person name="LaButti K."/>
            <person name="Riley R."/>
            <person name="Lipzen A."/>
            <person name="Clum A."/>
            <person name="Drula E."/>
            <person name="Henrissat B."/>
            <person name="Kohler A."/>
            <person name="Grigoriev I.V."/>
            <person name="Martin F.M."/>
            <person name="Hacquard S."/>
        </authorList>
    </citation>
    <scope>NUCLEOTIDE SEQUENCE</scope>
    <source>
        <strain evidence="2">MPI-SDFR-AT-0073</strain>
    </source>
</reference>